<evidence type="ECO:0000256" key="1">
    <source>
        <dbReference type="SAM" id="SignalP"/>
    </source>
</evidence>
<accession>A0A9K3PCI2</accession>
<feature type="chain" id="PRO_5039930442" description="FAD/NAD(P)-binding domain-containing protein" evidence="1">
    <location>
        <begin position="16"/>
        <end position="99"/>
    </location>
</feature>
<dbReference type="OrthoDB" id="202203at2759"/>
<gene>
    <name evidence="2" type="ORF">IV203_023634</name>
</gene>
<dbReference type="Proteomes" id="UP000693970">
    <property type="component" value="Unassembled WGS sequence"/>
</dbReference>
<proteinExistence type="predicted"/>
<keyword evidence="3" id="KW-1185">Reference proteome</keyword>
<dbReference type="EMBL" id="JAGRRH010000026">
    <property type="protein sequence ID" value="KAG7341681.1"/>
    <property type="molecule type" value="Genomic_DNA"/>
</dbReference>
<evidence type="ECO:0000313" key="3">
    <source>
        <dbReference type="Proteomes" id="UP000693970"/>
    </source>
</evidence>
<sequence length="99" mass="10912">MTSVNALIVRSVISALRFVLKVLDVPIQACQSIQESSLSSSKNHKSSGPSKTVVIVGGNFAGLTTLWELLAKKEDMNLKIIMIDQRDYSEYTPGILRLF</sequence>
<evidence type="ECO:0008006" key="4">
    <source>
        <dbReference type="Google" id="ProtNLM"/>
    </source>
</evidence>
<evidence type="ECO:0000313" key="2">
    <source>
        <dbReference type="EMBL" id="KAG7341681.1"/>
    </source>
</evidence>
<reference evidence="2" key="2">
    <citation type="submission" date="2021-04" db="EMBL/GenBank/DDBJ databases">
        <authorList>
            <person name="Podell S."/>
        </authorList>
    </citation>
    <scope>NUCLEOTIDE SEQUENCE</scope>
    <source>
        <strain evidence="2">Hildebrandi</strain>
    </source>
</reference>
<protein>
    <recommendedName>
        <fullName evidence="4">FAD/NAD(P)-binding domain-containing protein</fullName>
    </recommendedName>
</protein>
<feature type="signal peptide" evidence="1">
    <location>
        <begin position="1"/>
        <end position="15"/>
    </location>
</feature>
<organism evidence="2 3">
    <name type="scientific">Nitzschia inconspicua</name>
    <dbReference type="NCBI Taxonomy" id="303405"/>
    <lineage>
        <taxon>Eukaryota</taxon>
        <taxon>Sar</taxon>
        <taxon>Stramenopiles</taxon>
        <taxon>Ochrophyta</taxon>
        <taxon>Bacillariophyta</taxon>
        <taxon>Bacillariophyceae</taxon>
        <taxon>Bacillariophycidae</taxon>
        <taxon>Bacillariales</taxon>
        <taxon>Bacillariaceae</taxon>
        <taxon>Nitzschia</taxon>
    </lineage>
</organism>
<keyword evidence="1" id="KW-0732">Signal</keyword>
<dbReference type="AlphaFoldDB" id="A0A9K3PCI2"/>
<name>A0A9K3PCI2_9STRA</name>
<comment type="caution">
    <text evidence="2">The sequence shown here is derived from an EMBL/GenBank/DDBJ whole genome shotgun (WGS) entry which is preliminary data.</text>
</comment>
<reference evidence="2" key="1">
    <citation type="journal article" date="2021" name="Sci. Rep.">
        <title>Diploid genomic architecture of Nitzschia inconspicua, an elite biomass production diatom.</title>
        <authorList>
            <person name="Oliver A."/>
            <person name="Podell S."/>
            <person name="Pinowska A."/>
            <person name="Traller J.C."/>
            <person name="Smith S.R."/>
            <person name="McClure R."/>
            <person name="Beliaev A."/>
            <person name="Bohutskyi P."/>
            <person name="Hill E.A."/>
            <person name="Rabines A."/>
            <person name="Zheng H."/>
            <person name="Allen L.Z."/>
            <person name="Kuo A."/>
            <person name="Grigoriev I.V."/>
            <person name="Allen A.E."/>
            <person name="Hazlebeck D."/>
            <person name="Allen E.E."/>
        </authorList>
    </citation>
    <scope>NUCLEOTIDE SEQUENCE</scope>
    <source>
        <strain evidence="2">Hildebrandi</strain>
    </source>
</reference>